<name>A0A653Y7U7_BACAB</name>
<dbReference type="AlphaFoldDB" id="A0A653Y7U7"/>
<dbReference type="Pfam" id="PF15600">
    <property type="entry name" value="Imm64"/>
    <property type="match status" value="1"/>
</dbReference>
<sequence length="187" mass="21883">MVFYDDIHLITTFHKLTDYLTKKGMSITKVKFSQDANGEAWIEHDVKENKIKNNYLEGYYTEFELTGTCLKYTTINIQKEAGFVGFVLYLKWTEVVSHDVVRIQQEIVQCLVELYHTLTFEYAFIGHEMEVELHPDDVEMSLQKHHAFPVVLIGKGDYLVIFYGDTLIDGLTTQERGKKYLKVKREQ</sequence>
<organism evidence="1 2">
    <name type="scientific">Bacillus altitudinis</name>
    <dbReference type="NCBI Taxonomy" id="293387"/>
    <lineage>
        <taxon>Bacteria</taxon>
        <taxon>Bacillati</taxon>
        <taxon>Bacillota</taxon>
        <taxon>Bacilli</taxon>
        <taxon>Bacillales</taxon>
        <taxon>Bacillaceae</taxon>
        <taxon>Bacillus</taxon>
    </lineage>
</organism>
<evidence type="ECO:0000313" key="1">
    <source>
        <dbReference type="EMBL" id="VXC38040.1"/>
    </source>
</evidence>
<dbReference type="RefSeq" id="WP_056703902.1">
    <property type="nucleotide sequence ID" value="NZ_CP069098.1"/>
</dbReference>
<gene>
    <name evidence="1" type="ORF">BACI348_51051</name>
</gene>
<dbReference type="InterPro" id="IPR028951">
    <property type="entry name" value="Imm64"/>
</dbReference>
<protein>
    <submittedName>
        <fullName evidence="1">Uncharacterized protein</fullName>
    </submittedName>
</protein>
<evidence type="ECO:0000313" key="2">
    <source>
        <dbReference type="Proteomes" id="UP000433089"/>
    </source>
</evidence>
<dbReference type="Proteomes" id="UP000433089">
    <property type="component" value="Unassembled WGS sequence"/>
</dbReference>
<accession>A0A653Y7U7</accession>
<dbReference type="EMBL" id="CABWLH010000010">
    <property type="protein sequence ID" value="VXC38040.1"/>
    <property type="molecule type" value="Genomic_DNA"/>
</dbReference>
<reference evidence="1 2" key="1">
    <citation type="submission" date="2019-10" db="EMBL/GenBank/DDBJ databases">
        <authorList>
            <person name="Karimi E."/>
        </authorList>
    </citation>
    <scope>NUCLEOTIDE SEQUENCE [LARGE SCALE GENOMIC DNA]</scope>
    <source>
        <strain evidence="1">Bacillus sp. 348</strain>
    </source>
</reference>
<proteinExistence type="predicted"/>